<evidence type="ECO:0000256" key="9">
    <source>
        <dbReference type="SAM" id="MobiDB-lite"/>
    </source>
</evidence>
<dbReference type="InterPro" id="IPR015947">
    <property type="entry name" value="PUA-like_sf"/>
</dbReference>
<dbReference type="CDD" id="cd15777">
    <property type="entry name" value="CRBN_C_like"/>
    <property type="match status" value="1"/>
</dbReference>
<gene>
    <name evidence="11" type="ORF">GN244_ATG15729</name>
</gene>
<protein>
    <recommendedName>
        <fullName evidence="4">Protein cereblon</fullName>
    </recommendedName>
</protein>
<dbReference type="Proteomes" id="UP000602510">
    <property type="component" value="Unassembled WGS sequence"/>
</dbReference>
<evidence type="ECO:0000259" key="10">
    <source>
        <dbReference type="PROSITE" id="PS51788"/>
    </source>
</evidence>
<evidence type="ECO:0000256" key="2">
    <source>
        <dbReference type="ARBA" id="ARBA00004906"/>
    </source>
</evidence>
<accession>A0A833S4B3</accession>
<dbReference type="Pfam" id="PF02190">
    <property type="entry name" value="LON_substr_bdg"/>
    <property type="match status" value="1"/>
</dbReference>
<dbReference type="InterPro" id="IPR004910">
    <property type="entry name" value="Yippee/Mis18/Cereblon"/>
</dbReference>
<proteinExistence type="inferred from homology"/>
<keyword evidence="12" id="KW-1185">Reference proteome</keyword>
<evidence type="ECO:0000256" key="5">
    <source>
        <dbReference type="ARBA" id="ARBA00022723"/>
    </source>
</evidence>
<evidence type="ECO:0000256" key="7">
    <source>
        <dbReference type="ARBA" id="ARBA00022833"/>
    </source>
</evidence>
<dbReference type="InterPro" id="IPR003111">
    <property type="entry name" value="Lon_prtase_N"/>
</dbReference>
<dbReference type="PROSITE" id="PS51788">
    <property type="entry name" value="CULT"/>
    <property type="match status" value="1"/>
</dbReference>
<organism evidence="11 12">
    <name type="scientific">Phytophthora infestans</name>
    <name type="common">Potato late blight agent</name>
    <name type="synonym">Botrytis infestans</name>
    <dbReference type="NCBI Taxonomy" id="4787"/>
    <lineage>
        <taxon>Eukaryota</taxon>
        <taxon>Sar</taxon>
        <taxon>Stramenopiles</taxon>
        <taxon>Oomycota</taxon>
        <taxon>Peronosporomycetes</taxon>
        <taxon>Peronosporales</taxon>
        <taxon>Peronosporaceae</taxon>
        <taxon>Phytophthora</taxon>
    </lineage>
</organism>
<dbReference type="GO" id="GO:0008233">
    <property type="term" value="F:peptidase activity"/>
    <property type="evidence" value="ECO:0007669"/>
    <property type="project" value="UniProtKB-KW"/>
</dbReference>
<dbReference type="EMBL" id="WSZM01000492">
    <property type="protein sequence ID" value="KAF4032416.1"/>
    <property type="molecule type" value="Genomic_DNA"/>
</dbReference>
<keyword evidence="7" id="KW-0862">Zinc</keyword>
<dbReference type="UniPathway" id="UPA00143"/>
<sequence>MANAVNGGEGISNAHAYLGDLETVDHRQLSVFPGGKVLTLPLIYLPDIVLFPGDDLPLRMLSDSMIIGIRNLLSHEGALLAVLPPHQASTQYGVTVRVERFTVEDHSAAMTGAARQRFRLVKRLRSESSAAILWGEVEILPQDRAQSIPFDNLCWHREDEKKENETSKKRSLRKLRGRQYPAYWGCSTYALYDARVLVQKIQNMLLSNIHGEWFRKPRTDRSRAPNGEEEDEKSSLVHYLALPSDRQDPNLFAYWVAGNLPLDTTQRLELLSMNSTVRLLRREIELLEQVEEDIYCSMCGSYLANTREIFSMTARGAAGGTFVNPGGHVFQVLTLREVDRAHVFVDMTRSTEDTWFAGYGWSITHCNSCYQHLGWRFDRVDSHGLPATFFGFRRAALTRSRGSRRVDPRSIGLDGYDTEDYEESIASSDGSSANSEEMPLLLSTSTGTE</sequence>
<comment type="pathway">
    <text evidence="2">Protein modification; protein ubiquitination.</text>
</comment>
<dbReference type="AlphaFoldDB" id="A0A833S4B3"/>
<dbReference type="InterPro" id="IPR046336">
    <property type="entry name" value="Lon_prtase_N_sf"/>
</dbReference>
<dbReference type="Pfam" id="PF03226">
    <property type="entry name" value="Yippee-Mis18"/>
    <property type="match status" value="1"/>
</dbReference>
<keyword evidence="6" id="KW-0833">Ubl conjugation pathway</keyword>
<comment type="caution">
    <text evidence="11">The sequence shown here is derived from an EMBL/GenBank/DDBJ whole genome shotgun (WGS) entry which is preliminary data.</text>
</comment>
<dbReference type="FunFam" id="2.170.150.20:FF:000007">
    <property type="entry name" value="Protein cereblon"/>
    <property type="match status" value="1"/>
</dbReference>
<keyword evidence="11" id="KW-0378">Hydrolase</keyword>
<evidence type="ECO:0000256" key="3">
    <source>
        <dbReference type="ARBA" id="ARBA00005293"/>
    </source>
</evidence>
<keyword evidence="8" id="KW-0539">Nucleus</keyword>
<dbReference type="InterPro" id="IPR034750">
    <property type="entry name" value="CULT"/>
</dbReference>
<evidence type="ECO:0000313" key="12">
    <source>
        <dbReference type="Proteomes" id="UP000602510"/>
    </source>
</evidence>
<dbReference type="Gene3D" id="2.30.130.40">
    <property type="entry name" value="LON domain-like"/>
    <property type="match status" value="1"/>
</dbReference>
<dbReference type="PANTHER" id="PTHR46732">
    <property type="entry name" value="ATP-DEPENDENT PROTEASE LA (LON) DOMAIN PROTEIN"/>
    <property type="match status" value="1"/>
</dbReference>
<feature type="domain" description="CULT" evidence="10">
    <location>
        <begin position="291"/>
        <end position="401"/>
    </location>
</feature>
<dbReference type="SMART" id="SM00464">
    <property type="entry name" value="LON"/>
    <property type="match status" value="1"/>
</dbReference>
<comment type="subcellular location">
    <subcellularLocation>
        <location evidence="1">Nucleus</location>
    </subcellularLocation>
</comment>
<dbReference type="GO" id="GO:0016567">
    <property type="term" value="P:protein ubiquitination"/>
    <property type="evidence" value="ECO:0007669"/>
    <property type="project" value="UniProtKB-UniPathway"/>
</dbReference>
<comment type="similarity">
    <text evidence="3">Belongs to the CRBN family.</text>
</comment>
<dbReference type="Gene3D" id="1.20.58.1480">
    <property type="match status" value="1"/>
</dbReference>
<keyword evidence="11" id="KW-0645">Protease</keyword>
<dbReference type="SUPFAM" id="SSF88697">
    <property type="entry name" value="PUA domain-like"/>
    <property type="match status" value="1"/>
</dbReference>
<evidence type="ECO:0000256" key="8">
    <source>
        <dbReference type="ARBA" id="ARBA00023242"/>
    </source>
</evidence>
<dbReference type="PANTHER" id="PTHR46732:SF8">
    <property type="entry name" value="ATP-DEPENDENT PROTEASE LA (LON) DOMAIN PROTEIN"/>
    <property type="match status" value="1"/>
</dbReference>
<dbReference type="Gene3D" id="2.170.150.20">
    <property type="entry name" value="Peptide methionine sulfoxide reductase"/>
    <property type="match status" value="1"/>
</dbReference>
<keyword evidence="5" id="KW-0479">Metal-binding</keyword>
<evidence type="ECO:0000256" key="1">
    <source>
        <dbReference type="ARBA" id="ARBA00004123"/>
    </source>
</evidence>
<reference evidence="11" key="1">
    <citation type="submission" date="2020-04" db="EMBL/GenBank/DDBJ databases">
        <title>Hybrid Assembly of Korean Phytophthora infestans isolates.</title>
        <authorList>
            <person name="Prokchorchik M."/>
            <person name="Lee Y."/>
            <person name="Seo J."/>
            <person name="Cho J.-H."/>
            <person name="Park Y.-E."/>
            <person name="Jang D.-C."/>
            <person name="Im J.-S."/>
            <person name="Choi J.-G."/>
            <person name="Park H.-J."/>
            <person name="Lee G.-B."/>
            <person name="Lee Y.-G."/>
            <person name="Hong S.-Y."/>
            <person name="Cho K."/>
            <person name="Sohn K.H."/>
        </authorList>
    </citation>
    <scope>NUCLEOTIDE SEQUENCE</scope>
    <source>
        <strain evidence="11">KR_1_A1</strain>
    </source>
</reference>
<feature type="region of interest" description="Disordered" evidence="9">
    <location>
        <begin position="405"/>
        <end position="449"/>
    </location>
</feature>
<evidence type="ECO:0000256" key="6">
    <source>
        <dbReference type="ARBA" id="ARBA00022786"/>
    </source>
</evidence>
<dbReference type="GO" id="GO:0006508">
    <property type="term" value="P:proteolysis"/>
    <property type="evidence" value="ECO:0007669"/>
    <property type="project" value="UniProtKB-KW"/>
</dbReference>
<evidence type="ECO:0000256" key="4">
    <source>
        <dbReference type="ARBA" id="ARBA00014394"/>
    </source>
</evidence>
<name>A0A833S4B3_PHYIN</name>
<evidence type="ECO:0000313" key="11">
    <source>
        <dbReference type="EMBL" id="KAF4032416.1"/>
    </source>
</evidence>
<feature type="compositionally biased region" description="Low complexity" evidence="9">
    <location>
        <begin position="424"/>
        <end position="437"/>
    </location>
</feature>